<evidence type="ECO:0000256" key="1">
    <source>
        <dbReference type="SAM" id="MobiDB-lite"/>
    </source>
</evidence>
<keyword evidence="3" id="KW-1185">Reference proteome</keyword>
<feature type="region of interest" description="Disordered" evidence="1">
    <location>
        <begin position="147"/>
        <end position="171"/>
    </location>
</feature>
<dbReference type="GeneID" id="115257301"/>
<name>A0ABM1YUN4_AEDAL</name>
<evidence type="ECO:0000313" key="3">
    <source>
        <dbReference type="Proteomes" id="UP000069940"/>
    </source>
</evidence>
<feature type="compositionally biased region" description="Polar residues" evidence="1">
    <location>
        <begin position="227"/>
        <end position="237"/>
    </location>
</feature>
<organism evidence="2 3">
    <name type="scientific">Aedes albopictus</name>
    <name type="common">Asian tiger mosquito</name>
    <name type="synonym">Stegomyia albopicta</name>
    <dbReference type="NCBI Taxonomy" id="7160"/>
    <lineage>
        <taxon>Eukaryota</taxon>
        <taxon>Metazoa</taxon>
        <taxon>Ecdysozoa</taxon>
        <taxon>Arthropoda</taxon>
        <taxon>Hexapoda</taxon>
        <taxon>Insecta</taxon>
        <taxon>Pterygota</taxon>
        <taxon>Neoptera</taxon>
        <taxon>Endopterygota</taxon>
        <taxon>Diptera</taxon>
        <taxon>Nematocera</taxon>
        <taxon>Culicoidea</taxon>
        <taxon>Culicidae</taxon>
        <taxon>Culicinae</taxon>
        <taxon>Aedini</taxon>
        <taxon>Aedes</taxon>
        <taxon>Stegomyia</taxon>
    </lineage>
</organism>
<protein>
    <submittedName>
        <fullName evidence="2">Uncharacterized protein</fullName>
    </submittedName>
</protein>
<dbReference type="Proteomes" id="UP000069940">
    <property type="component" value="Unassembled WGS sequence"/>
</dbReference>
<evidence type="ECO:0000313" key="2">
    <source>
        <dbReference type="EnsemblMetazoa" id="AALFPA23_012305.P17599"/>
    </source>
</evidence>
<sequence length="679" mass="75857">MAEYVVDELALIADLFSDVPAECSEIFRLVRLQTIDLLTIDEENFERRLSIIPHSLNAAQLWESVSNWRVRNNLVGVCIVNQDNIAVQQTTVAEISQVTKPEPEPLDWHDLSSDPASCKPGPSGVTSGKEIQEAAFQKQEDITTIPGTAEWPVGDEDTVAENPSDQEPTDPATAEIVQIKEPELLIEPTSWYDPFSDPMNCKPGPSRVSSRKQLQELEIGSLVWPNPTVSKNRSSVAKQEDITPAPGTYAWPVDEDAVTENPAEQEPTDQENQPLDKLPEGKQKPEDLPPLTPTILRSMLNQSDFGKLILKTAKTHSLSETGRKLVVETVGKYHLDRKRKCTSDALNDLSEVIISLFEKESKETYYIPGPKRSNPRGKLFSHINYVNQRNRRNAKQEEARTKPMTAEQEVGIAPEVAEAIAWLEINTAPWMTVSAQWRISFPGRKHLLRQHNKSQQLIDSYPHLREEFGYQLLDVDFQMLGLGLPSEGTKKWGPLIDQVATYVSKNAKDSSAKDLVKALRNKDTPPDIKLPVLLRALCTVLAPVRATKGFKPTIPLAQEDIFLLAETRDLALAELQKDLDGKAGQQEPISPKLIVLGSDLSTIDGKCIIIYKTIEYTCPKIVRGIDVLTKLRIILGLPYPVATKLVWMFIEQFVYGVNPVGGGYMVINKLIDYLEPKAK</sequence>
<feature type="compositionally biased region" description="Basic and acidic residues" evidence="1">
    <location>
        <begin position="277"/>
        <end position="287"/>
    </location>
</feature>
<dbReference type="EnsemblMetazoa" id="AALFPA23_012305.R17599">
    <property type="protein sequence ID" value="AALFPA23_012305.P17599"/>
    <property type="gene ID" value="AALFPA23_012305"/>
</dbReference>
<reference evidence="2" key="2">
    <citation type="submission" date="2025-05" db="UniProtKB">
        <authorList>
            <consortium name="EnsemblMetazoa"/>
        </authorList>
    </citation>
    <scope>IDENTIFICATION</scope>
    <source>
        <strain evidence="2">Foshan</strain>
    </source>
</reference>
<feature type="region of interest" description="Disordered" evidence="1">
    <location>
        <begin position="226"/>
        <end position="292"/>
    </location>
</feature>
<proteinExistence type="predicted"/>
<reference evidence="3" key="1">
    <citation type="journal article" date="2015" name="Proc. Natl. Acad. Sci. U.S.A.">
        <title>Genome sequence of the Asian Tiger mosquito, Aedes albopictus, reveals insights into its biology, genetics, and evolution.</title>
        <authorList>
            <person name="Chen X.G."/>
            <person name="Jiang X."/>
            <person name="Gu J."/>
            <person name="Xu M."/>
            <person name="Wu Y."/>
            <person name="Deng Y."/>
            <person name="Zhang C."/>
            <person name="Bonizzoni M."/>
            <person name="Dermauw W."/>
            <person name="Vontas J."/>
            <person name="Armbruster P."/>
            <person name="Huang X."/>
            <person name="Yang Y."/>
            <person name="Zhang H."/>
            <person name="He W."/>
            <person name="Peng H."/>
            <person name="Liu Y."/>
            <person name="Wu K."/>
            <person name="Chen J."/>
            <person name="Lirakis M."/>
            <person name="Topalis P."/>
            <person name="Van Leeuwen T."/>
            <person name="Hall A.B."/>
            <person name="Jiang X."/>
            <person name="Thorpe C."/>
            <person name="Mueller R.L."/>
            <person name="Sun C."/>
            <person name="Waterhouse R.M."/>
            <person name="Yan G."/>
            <person name="Tu Z.J."/>
            <person name="Fang X."/>
            <person name="James A.A."/>
        </authorList>
    </citation>
    <scope>NUCLEOTIDE SEQUENCE [LARGE SCALE GENOMIC DNA]</scope>
    <source>
        <strain evidence="3">Foshan</strain>
    </source>
</reference>
<dbReference type="RefSeq" id="XP_062699928.1">
    <property type="nucleotide sequence ID" value="XM_062843944.1"/>
</dbReference>
<accession>A0ABM1YUN4</accession>